<organism evidence="5 6">
    <name type="scientific">Serratia fonticola</name>
    <dbReference type="NCBI Taxonomy" id="47917"/>
    <lineage>
        <taxon>Bacteria</taxon>
        <taxon>Pseudomonadati</taxon>
        <taxon>Pseudomonadota</taxon>
        <taxon>Gammaproteobacteria</taxon>
        <taxon>Enterobacterales</taxon>
        <taxon>Yersiniaceae</taxon>
        <taxon>Serratia</taxon>
    </lineage>
</organism>
<keyword evidence="2" id="KW-0805">Transcription regulation</keyword>
<proteinExistence type="predicted"/>
<gene>
    <name evidence="5" type="primary">rafR</name>
    <name evidence="5" type="ORF">NCTC13193_00024</name>
</gene>
<dbReference type="RefSeq" id="WP_024483294.1">
    <property type="nucleotide sequence ID" value="NZ_CAMKRK010000010.1"/>
</dbReference>
<dbReference type="PROSITE" id="PS50932">
    <property type="entry name" value="HTH_LACI_2"/>
    <property type="match status" value="1"/>
</dbReference>
<dbReference type="STRING" id="47917.AV650_02765"/>
<keyword evidence="1" id="KW-0678">Repressor</keyword>
<dbReference type="InterPro" id="IPR010982">
    <property type="entry name" value="Lambda_DNA-bd_dom_sf"/>
</dbReference>
<dbReference type="GO" id="GO:0003700">
    <property type="term" value="F:DNA-binding transcription factor activity"/>
    <property type="evidence" value="ECO:0007669"/>
    <property type="project" value="TreeGrafter"/>
</dbReference>
<evidence type="ECO:0000256" key="2">
    <source>
        <dbReference type="ARBA" id="ARBA00023015"/>
    </source>
</evidence>
<dbReference type="PANTHER" id="PTHR30146:SF148">
    <property type="entry name" value="HTH-TYPE TRANSCRIPTIONAL REPRESSOR PURR-RELATED"/>
    <property type="match status" value="1"/>
</dbReference>
<sequence length="335" mass="36788">MSLKAIAKALDLSVTTVSRALNGYGDVAQDTRQRVEAEAERLGYRPNTLARRLKMGKIDAVGLVFPFNNYTLSNSTLMEMIGCISNELVRHEIDLLLVADDAPHHAFTRLIASKRVDALIVAHTLDNDPRLHELQRLNFPFLALGRSQLVKDYAWFDFDNRAGSQMAVDYLVALGHRKIAYLGENNQQSFISQRRQGYLDGLASHQLPQRDDYLCSITPSRRAGYLTTQALLALADPPTAIITDCNGHGEGAAMALRDADKLGPGGVSLVVYDGLPAESLLDLPVASIVQATRAEVGQQIAQMTLGLIRGEPLQKLQVLWQPVLKPNPDELPLTS</sequence>
<evidence type="ECO:0000256" key="4">
    <source>
        <dbReference type="ARBA" id="ARBA00023163"/>
    </source>
</evidence>
<evidence type="ECO:0000256" key="1">
    <source>
        <dbReference type="ARBA" id="ARBA00022491"/>
    </source>
</evidence>
<dbReference type="SMART" id="SM00354">
    <property type="entry name" value="HTH_LACI"/>
    <property type="match status" value="1"/>
</dbReference>
<dbReference type="Pfam" id="PF00356">
    <property type="entry name" value="LacI"/>
    <property type="match status" value="1"/>
</dbReference>
<dbReference type="InterPro" id="IPR028082">
    <property type="entry name" value="Peripla_BP_I"/>
</dbReference>
<evidence type="ECO:0000313" key="5">
    <source>
        <dbReference type="EMBL" id="VEI61777.1"/>
    </source>
</evidence>
<dbReference type="PANTHER" id="PTHR30146">
    <property type="entry name" value="LACI-RELATED TRANSCRIPTIONAL REPRESSOR"/>
    <property type="match status" value="1"/>
</dbReference>
<dbReference type="InterPro" id="IPR001761">
    <property type="entry name" value="Peripla_BP/Lac1_sug-bd_dom"/>
</dbReference>
<dbReference type="EMBL" id="LR134492">
    <property type="protein sequence ID" value="VEI61777.1"/>
    <property type="molecule type" value="Genomic_DNA"/>
</dbReference>
<dbReference type="CDD" id="cd20010">
    <property type="entry name" value="PBP1_AglR-like"/>
    <property type="match status" value="1"/>
</dbReference>
<evidence type="ECO:0000256" key="3">
    <source>
        <dbReference type="ARBA" id="ARBA00023125"/>
    </source>
</evidence>
<protein>
    <submittedName>
        <fullName evidence="5">Raffinose operon repressor</fullName>
    </submittedName>
</protein>
<dbReference type="Gene3D" id="3.40.50.2300">
    <property type="match status" value="2"/>
</dbReference>
<dbReference type="SUPFAM" id="SSF47413">
    <property type="entry name" value="lambda repressor-like DNA-binding domains"/>
    <property type="match status" value="1"/>
</dbReference>
<dbReference type="InterPro" id="IPR000843">
    <property type="entry name" value="HTH_LacI"/>
</dbReference>
<dbReference type="AlphaFoldDB" id="A0A0F7HA35"/>
<dbReference type="GeneID" id="30320124"/>
<name>A0A0F7HA35_SERFO</name>
<dbReference type="Proteomes" id="UP000270487">
    <property type="component" value="Chromosome"/>
</dbReference>
<dbReference type="GO" id="GO:0000976">
    <property type="term" value="F:transcription cis-regulatory region binding"/>
    <property type="evidence" value="ECO:0007669"/>
    <property type="project" value="TreeGrafter"/>
</dbReference>
<accession>A0A0F7HA35</accession>
<keyword evidence="4" id="KW-0804">Transcription</keyword>
<dbReference type="CDD" id="cd01392">
    <property type="entry name" value="HTH_LacI"/>
    <property type="match status" value="1"/>
</dbReference>
<evidence type="ECO:0000313" key="6">
    <source>
        <dbReference type="Proteomes" id="UP000270487"/>
    </source>
</evidence>
<reference evidence="5 6" key="1">
    <citation type="submission" date="2018-12" db="EMBL/GenBank/DDBJ databases">
        <authorList>
            <consortium name="Pathogen Informatics"/>
        </authorList>
    </citation>
    <scope>NUCLEOTIDE SEQUENCE [LARGE SCALE GENOMIC DNA]</scope>
    <source>
        <strain evidence="5 6">NCTC13193</strain>
    </source>
</reference>
<dbReference type="Pfam" id="PF00532">
    <property type="entry name" value="Peripla_BP_1"/>
    <property type="match status" value="1"/>
</dbReference>
<dbReference type="SUPFAM" id="SSF53822">
    <property type="entry name" value="Periplasmic binding protein-like I"/>
    <property type="match status" value="1"/>
</dbReference>
<dbReference type="Gene3D" id="1.10.260.40">
    <property type="entry name" value="lambda repressor-like DNA-binding domains"/>
    <property type="match status" value="1"/>
</dbReference>
<keyword evidence="3" id="KW-0238">DNA-binding</keyword>
<dbReference type="KEGG" id="sfw:WN53_08095"/>